<proteinExistence type="predicted"/>
<sequence length="131" mass="15089">MEEPYLPLFIFLDCVEYFYLTYLACYSMAGSNNLNSLWLAHPPFRVHHDASETMELKWDNEDASDSKKIKLSVTQQSNGNYLVKIADSNSSRHEVKVTPLGQNDFRTEIDGLSIDINVAVYNKDYNKHIHV</sequence>
<feature type="domain" description="Methylcrotonoyl-CoA carboxylase subunit alpha BT" evidence="1">
    <location>
        <begin position="27"/>
        <end position="131"/>
    </location>
</feature>
<dbReference type="InterPro" id="IPR045774">
    <property type="entry name" value="MCCA_BT_dom"/>
</dbReference>
<evidence type="ECO:0000313" key="3">
    <source>
        <dbReference type="Proteomes" id="UP001419268"/>
    </source>
</evidence>
<accession>A0AAP0HGD2</accession>
<reference evidence="2 3" key="1">
    <citation type="submission" date="2024-01" db="EMBL/GenBank/DDBJ databases">
        <title>Genome assemblies of Stephania.</title>
        <authorList>
            <person name="Yang L."/>
        </authorList>
    </citation>
    <scope>NUCLEOTIDE SEQUENCE [LARGE SCALE GENOMIC DNA]</scope>
    <source>
        <strain evidence="2">JXDWG</strain>
        <tissue evidence="2">Leaf</tissue>
    </source>
</reference>
<dbReference type="Proteomes" id="UP001419268">
    <property type="component" value="Unassembled WGS sequence"/>
</dbReference>
<dbReference type="Pfam" id="PF19331">
    <property type="entry name" value="MCCA_BT"/>
    <property type="match status" value="1"/>
</dbReference>
<protein>
    <recommendedName>
        <fullName evidence="1">Methylcrotonoyl-CoA carboxylase subunit alpha BT domain-containing protein</fullName>
    </recommendedName>
</protein>
<evidence type="ECO:0000259" key="1">
    <source>
        <dbReference type="Pfam" id="PF19331"/>
    </source>
</evidence>
<dbReference type="EMBL" id="JBBNAG010000013">
    <property type="protein sequence ID" value="KAK9083832.1"/>
    <property type="molecule type" value="Genomic_DNA"/>
</dbReference>
<gene>
    <name evidence="2" type="ORF">Scep_030303</name>
</gene>
<organism evidence="2 3">
    <name type="scientific">Stephania cephalantha</name>
    <dbReference type="NCBI Taxonomy" id="152367"/>
    <lineage>
        <taxon>Eukaryota</taxon>
        <taxon>Viridiplantae</taxon>
        <taxon>Streptophyta</taxon>
        <taxon>Embryophyta</taxon>
        <taxon>Tracheophyta</taxon>
        <taxon>Spermatophyta</taxon>
        <taxon>Magnoliopsida</taxon>
        <taxon>Ranunculales</taxon>
        <taxon>Menispermaceae</taxon>
        <taxon>Menispermoideae</taxon>
        <taxon>Cissampelideae</taxon>
        <taxon>Stephania</taxon>
    </lineage>
</organism>
<keyword evidence="3" id="KW-1185">Reference proteome</keyword>
<evidence type="ECO:0000313" key="2">
    <source>
        <dbReference type="EMBL" id="KAK9083832.1"/>
    </source>
</evidence>
<dbReference type="AlphaFoldDB" id="A0AAP0HGD2"/>
<name>A0AAP0HGD2_9MAGN</name>
<comment type="caution">
    <text evidence="2">The sequence shown here is derived from an EMBL/GenBank/DDBJ whole genome shotgun (WGS) entry which is preliminary data.</text>
</comment>